<evidence type="ECO:0000256" key="5">
    <source>
        <dbReference type="ARBA" id="ARBA00023295"/>
    </source>
</evidence>
<dbReference type="Gene3D" id="3.30.379.10">
    <property type="entry name" value="Chitobiase/beta-hexosaminidase domain 2-like"/>
    <property type="match status" value="1"/>
</dbReference>
<dbReference type="KEGG" id="fla:SY85_23035"/>
<dbReference type="InterPro" id="IPR008965">
    <property type="entry name" value="CBM2/CBM3_carb-bd_dom_sf"/>
</dbReference>
<evidence type="ECO:0000259" key="10">
    <source>
        <dbReference type="SMART" id="SM01081"/>
    </source>
</evidence>
<dbReference type="PANTHER" id="PTHR22600:SF57">
    <property type="entry name" value="BETA-N-ACETYLHEXOSAMINIDASE"/>
    <property type="match status" value="1"/>
</dbReference>
<dbReference type="InterPro" id="IPR015883">
    <property type="entry name" value="Glyco_hydro_20_cat"/>
</dbReference>
<dbReference type="Pfam" id="PF02838">
    <property type="entry name" value="Glyco_hydro_20b"/>
    <property type="match status" value="1"/>
</dbReference>
<dbReference type="SUPFAM" id="SSF81296">
    <property type="entry name" value="E set domains"/>
    <property type="match status" value="1"/>
</dbReference>
<dbReference type="SUPFAM" id="SSF55545">
    <property type="entry name" value="beta-N-acetylhexosaminidase-like domain"/>
    <property type="match status" value="1"/>
</dbReference>
<feature type="domain" description="Chitobiase/beta-hexosaminidases N-terminal" evidence="10">
    <location>
        <begin position="26"/>
        <end position="173"/>
    </location>
</feature>
<dbReference type="InterPro" id="IPR015882">
    <property type="entry name" value="HEX_bac_N"/>
</dbReference>
<dbReference type="AlphaFoldDB" id="A0A172U3D6"/>
<dbReference type="GO" id="GO:0030247">
    <property type="term" value="F:polysaccharide binding"/>
    <property type="evidence" value="ECO:0007669"/>
    <property type="project" value="InterPro"/>
</dbReference>
<feature type="active site" description="Proton donor" evidence="8">
    <location>
        <position position="521"/>
    </location>
</feature>
<proteinExistence type="inferred from homology"/>
<organism evidence="11 12">
    <name type="scientific">Flavisolibacter tropicus</name>
    <dbReference type="NCBI Taxonomy" id="1492898"/>
    <lineage>
        <taxon>Bacteria</taxon>
        <taxon>Pseudomonadati</taxon>
        <taxon>Bacteroidota</taxon>
        <taxon>Chitinophagia</taxon>
        <taxon>Chitinophagales</taxon>
        <taxon>Chitinophagaceae</taxon>
        <taxon>Flavisolibacter</taxon>
    </lineage>
</organism>
<evidence type="ECO:0000256" key="7">
    <source>
        <dbReference type="ARBA" id="ARBA00033000"/>
    </source>
</evidence>
<dbReference type="InterPro" id="IPR017853">
    <property type="entry name" value="GH"/>
</dbReference>
<feature type="signal peptide" evidence="9">
    <location>
        <begin position="1"/>
        <end position="18"/>
    </location>
</feature>
<keyword evidence="5" id="KW-0326">Glycosidase</keyword>
<dbReference type="Gene3D" id="3.20.20.80">
    <property type="entry name" value="Glycosidases"/>
    <property type="match status" value="1"/>
</dbReference>
<keyword evidence="4" id="KW-0378">Hydrolase</keyword>
<dbReference type="SUPFAM" id="SSF49384">
    <property type="entry name" value="Carbohydrate-binding domain"/>
    <property type="match status" value="1"/>
</dbReference>
<feature type="chain" id="PRO_5008001617" description="beta-N-acetylhexosaminidase" evidence="9">
    <location>
        <begin position="19"/>
        <end position="854"/>
    </location>
</feature>
<comment type="catalytic activity">
    <reaction evidence="1">
        <text>Hydrolysis of terminal non-reducing N-acetyl-D-hexosamine residues in N-acetyl-beta-D-hexosaminides.</text>
        <dbReference type="EC" id="3.2.1.52"/>
    </reaction>
</comment>
<dbReference type="GO" id="GO:0004563">
    <property type="term" value="F:beta-N-acetylhexosaminidase activity"/>
    <property type="evidence" value="ECO:0007669"/>
    <property type="project" value="UniProtKB-EC"/>
</dbReference>
<dbReference type="PANTHER" id="PTHR22600">
    <property type="entry name" value="BETA-HEXOSAMINIDASE"/>
    <property type="match status" value="1"/>
</dbReference>
<dbReference type="InterPro" id="IPR013783">
    <property type="entry name" value="Ig-like_fold"/>
</dbReference>
<keyword evidence="12" id="KW-1185">Reference proteome</keyword>
<evidence type="ECO:0000256" key="8">
    <source>
        <dbReference type="PIRSR" id="PIRSR625705-1"/>
    </source>
</evidence>
<dbReference type="SMART" id="SM01081">
    <property type="entry name" value="CHB_HEX"/>
    <property type="match status" value="1"/>
</dbReference>
<evidence type="ECO:0000313" key="12">
    <source>
        <dbReference type="Proteomes" id="UP000077177"/>
    </source>
</evidence>
<dbReference type="Pfam" id="PF00728">
    <property type="entry name" value="Glyco_hydro_20"/>
    <property type="match status" value="1"/>
</dbReference>
<dbReference type="Pfam" id="PF03173">
    <property type="entry name" value="CHB_HEX"/>
    <property type="match status" value="1"/>
</dbReference>
<dbReference type="InterPro" id="IPR029018">
    <property type="entry name" value="Hex-like_dom2"/>
</dbReference>
<dbReference type="RefSeq" id="WP_066410089.1">
    <property type="nucleotide sequence ID" value="NZ_CP011390.1"/>
</dbReference>
<keyword evidence="9" id="KW-0732">Signal</keyword>
<reference evidence="12" key="1">
    <citation type="submission" date="2015-01" db="EMBL/GenBank/DDBJ databases">
        <title>Flavisolibacter sp./LCS9/ whole genome sequencing.</title>
        <authorList>
            <person name="Kim M.K."/>
            <person name="Srinivasan S."/>
            <person name="Lee J.-J."/>
        </authorList>
    </citation>
    <scope>NUCLEOTIDE SEQUENCE [LARGE SCALE GENOMIC DNA]</scope>
    <source>
        <strain evidence="12">LCS9</strain>
    </source>
</reference>
<evidence type="ECO:0000313" key="11">
    <source>
        <dbReference type="EMBL" id="ANE53678.1"/>
    </source>
</evidence>
<dbReference type="InterPro" id="IPR004867">
    <property type="entry name" value="CHB_C_dom"/>
</dbReference>
<dbReference type="PATRIC" id="fig|1492898.3.peg.4997"/>
<protein>
    <recommendedName>
        <fullName evidence="3">beta-N-acetylhexosaminidase</fullName>
        <ecNumber evidence="3">3.2.1.52</ecNumber>
    </recommendedName>
    <alternativeName>
        <fullName evidence="6">Beta-N-acetylhexosaminidase</fullName>
    </alternativeName>
    <alternativeName>
        <fullName evidence="7">N-acetyl-beta-glucosaminidase</fullName>
    </alternativeName>
</protein>
<accession>A0A172U3D6</accession>
<dbReference type="Gene3D" id="2.60.40.290">
    <property type="match status" value="1"/>
</dbReference>
<dbReference type="EMBL" id="CP011390">
    <property type="protein sequence ID" value="ANE53678.1"/>
    <property type="molecule type" value="Genomic_DNA"/>
</dbReference>
<dbReference type="OrthoDB" id="726159at2"/>
<dbReference type="InterPro" id="IPR014756">
    <property type="entry name" value="Ig_E-set"/>
</dbReference>
<evidence type="ECO:0000256" key="9">
    <source>
        <dbReference type="SAM" id="SignalP"/>
    </source>
</evidence>
<dbReference type="Proteomes" id="UP000077177">
    <property type="component" value="Chromosome"/>
</dbReference>
<sequence>MRLSVLLFALVVSLTTMAQKLSFPNQQLAASWEVIENNYAGKRQFLAAFTFKNNSNVALPATGWSLFFNFPRLIYKDSVSPQVRIEHINGDFYRLTPTAAFKGLAPKDSLVVTYVAGAWAVNITDAPGGLYIVWDDMPEKGYTLTNYTVKPTTQRKQYMRYNDDKVERVTAERIYAQNASIVDLPENSLPKVFPTPVSYTEGNGSFLLDNKVQITADNRFEKEAQYLQQELKPLIGELGRATSNANGKQIQLLYKEMPNEAYELTVTSTAITITAGSAVGVFYGIQSLKSALPVNAWKAQQKSLAVPAMTVADAPRFPYRSFMLDVARNFQTKEEIFKTLDLLALYKLNVFHFHFSDDEGWRVEIPGLPELTSVGGRRGHASKDGDFLHPSFGSGPDFNTSGTGHYTRQDYIDILKYAKERHIRVIPEIETPGHARAAIASMTTRYNRLVKEGKPKEAAEYLLVDLNDSSEYRSVQRWTNNVINPAMPSAYRFMEKVTDELIAMYKDADAPLERIHFGGDEVPAGVWTKSPAVKALMQKDSSVKEVNDLWYYFFGHINDMLKRKGLLLYGWEEIAMRKTKRDGKAMYIPNPTLVHNNIQVDVWNNVIGWGSEDLPYQLANAGYKVILSPVSNMYFDLSYQKEFDEPGQYWGGFLDMDKPFYFIPFDYYKNSTRDIDGNVVNQSFFENKARLTDYGKEQIPGLQGLLWAETLTSAAKMEYLLLPKLLSLSERAWSKDPTWATEKDSTKAQALYTQAWSQFVNVLGKRELPRLDYFKGGFQYRIPTPGIVNEGGTIKMNTQIPGFAIYYTTDGSEPTLKSKRYSQPVPATGTIRARLFTPSGRAGRTVAPSLQKTM</sequence>
<dbReference type="Pfam" id="PF03174">
    <property type="entry name" value="CHB_HEX_C"/>
    <property type="match status" value="1"/>
</dbReference>
<comment type="similarity">
    <text evidence="2">Belongs to the glycosyl hydrolase 20 family.</text>
</comment>
<dbReference type="InterPro" id="IPR004866">
    <property type="entry name" value="CHB/HEX_N_dom"/>
</dbReference>
<evidence type="ECO:0000256" key="1">
    <source>
        <dbReference type="ARBA" id="ARBA00001231"/>
    </source>
</evidence>
<dbReference type="EC" id="3.2.1.52" evidence="3"/>
<dbReference type="GO" id="GO:0016020">
    <property type="term" value="C:membrane"/>
    <property type="evidence" value="ECO:0007669"/>
    <property type="project" value="TreeGrafter"/>
</dbReference>
<reference evidence="11 12" key="2">
    <citation type="journal article" date="2016" name="Int. J. Syst. Evol. Microbiol.">
        <title>Flavisolibacter tropicus sp. nov., isolated from tropical soil.</title>
        <authorList>
            <person name="Lee J.J."/>
            <person name="Kang M.S."/>
            <person name="Kim G.S."/>
            <person name="Lee C.S."/>
            <person name="Lim S."/>
            <person name="Lee J."/>
            <person name="Roh S.H."/>
            <person name="Kang H."/>
            <person name="Ha J.M."/>
            <person name="Bae S."/>
            <person name="Jung H.Y."/>
            <person name="Kim M.K."/>
        </authorList>
    </citation>
    <scope>NUCLEOTIDE SEQUENCE [LARGE SCALE GENOMIC DNA]</scope>
    <source>
        <strain evidence="11 12">LCS9</strain>
    </source>
</reference>
<dbReference type="Gene3D" id="2.60.40.10">
    <property type="entry name" value="Immunoglobulins"/>
    <property type="match status" value="1"/>
</dbReference>
<evidence type="ECO:0000256" key="4">
    <source>
        <dbReference type="ARBA" id="ARBA00022801"/>
    </source>
</evidence>
<dbReference type="SUPFAM" id="SSF51445">
    <property type="entry name" value="(Trans)glycosidases"/>
    <property type="match status" value="1"/>
</dbReference>
<evidence type="ECO:0000256" key="3">
    <source>
        <dbReference type="ARBA" id="ARBA00012663"/>
    </source>
</evidence>
<dbReference type="GO" id="GO:0030203">
    <property type="term" value="P:glycosaminoglycan metabolic process"/>
    <property type="evidence" value="ECO:0007669"/>
    <property type="project" value="TreeGrafter"/>
</dbReference>
<dbReference type="STRING" id="1492898.SY85_23035"/>
<dbReference type="GO" id="GO:0005975">
    <property type="term" value="P:carbohydrate metabolic process"/>
    <property type="evidence" value="ECO:0007669"/>
    <property type="project" value="InterPro"/>
</dbReference>
<dbReference type="InterPro" id="IPR025705">
    <property type="entry name" value="Beta_hexosaminidase_sua/sub"/>
</dbReference>
<evidence type="ECO:0000256" key="6">
    <source>
        <dbReference type="ARBA" id="ARBA00030512"/>
    </source>
</evidence>
<dbReference type="PRINTS" id="PR00738">
    <property type="entry name" value="GLHYDRLASE20"/>
</dbReference>
<dbReference type="CDD" id="cd02847">
    <property type="entry name" value="E_set_Chitobiase_C"/>
    <property type="match status" value="1"/>
</dbReference>
<dbReference type="InterPro" id="IPR012291">
    <property type="entry name" value="CBM2_carb-bd_dom_sf"/>
</dbReference>
<name>A0A172U3D6_9BACT</name>
<evidence type="ECO:0000256" key="2">
    <source>
        <dbReference type="ARBA" id="ARBA00006285"/>
    </source>
</evidence>
<gene>
    <name evidence="11" type="ORF">SY85_23035</name>
</gene>